<dbReference type="InterPro" id="IPR000836">
    <property type="entry name" value="PRTase_dom"/>
</dbReference>
<evidence type="ECO:0000256" key="1">
    <source>
        <dbReference type="ARBA" id="ARBA00008007"/>
    </source>
</evidence>
<reference evidence="3 4" key="1">
    <citation type="submission" date="2019-08" db="EMBL/GenBank/DDBJ databases">
        <title>Agrococcus lahaulensis sp. nov., isolated from a cold desert of the Indian Himalayas.</title>
        <authorList>
            <person name="Qu J.H."/>
        </authorList>
    </citation>
    <scope>NUCLEOTIDE SEQUENCE [LARGE SCALE GENOMIC DNA]</scope>
    <source>
        <strain evidence="3 4">NS18</strain>
    </source>
</reference>
<dbReference type="InterPro" id="IPR051910">
    <property type="entry name" value="ComF/GntX_DNA_util-trans"/>
</dbReference>
<dbReference type="EMBL" id="VOIR01000015">
    <property type="protein sequence ID" value="KAA6432023.1"/>
    <property type="molecule type" value="Genomic_DNA"/>
</dbReference>
<evidence type="ECO:0000313" key="3">
    <source>
        <dbReference type="EMBL" id="KAA6432023.1"/>
    </source>
</evidence>
<dbReference type="SUPFAM" id="SSF53271">
    <property type="entry name" value="PRTase-like"/>
    <property type="match status" value="1"/>
</dbReference>
<proteinExistence type="inferred from homology"/>
<dbReference type="Pfam" id="PF00156">
    <property type="entry name" value="Pribosyltran"/>
    <property type="match status" value="1"/>
</dbReference>
<comment type="caution">
    <text evidence="3">The sequence shown here is derived from an EMBL/GenBank/DDBJ whole genome shotgun (WGS) entry which is preliminary data.</text>
</comment>
<gene>
    <name evidence="3" type="ORF">FQ330_09555</name>
</gene>
<dbReference type="InterPro" id="IPR029057">
    <property type="entry name" value="PRTase-like"/>
</dbReference>
<dbReference type="RefSeq" id="WP_146357091.1">
    <property type="nucleotide sequence ID" value="NZ_VOIR01000015.1"/>
</dbReference>
<dbReference type="AlphaFoldDB" id="A0A5M8QA76"/>
<dbReference type="Proteomes" id="UP000323221">
    <property type="component" value="Unassembled WGS sequence"/>
</dbReference>
<dbReference type="PANTHER" id="PTHR47505:SF1">
    <property type="entry name" value="DNA UTILIZATION PROTEIN YHGH"/>
    <property type="match status" value="1"/>
</dbReference>
<keyword evidence="4" id="KW-1185">Reference proteome</keyword>
<dbReference type="OrthoDB" id="5242900at2"/>
<dbReference type="Gene3D" id="3.40.50.2020">
    <property type="match status" value="1"/>
</dbReference>
<evidence type="ECO:0000313" key="4">
    <source>
        <dbReference type="Proteomes" id="UP000323221"/>
    </source>
</evidence>
<feature type="domain" description="Phosphoribosyltransferase" evidence="2">
    <location>
        <begin position="142"/>
        <end position="206"/>
    </location>
</feature>
<protein>
    <submittedName>
        <fullName evidence="3">ComF family protein</fullName>
    </submittedName>
</protein>
<organism evidence="3 4">
    <name type="scientific">Agrococcus sediminis</name>
    <dbReference type="NCBI Taxonomy" id="2599924"/>
    <lineage>
        <taxon>Bacteria</taxon>
        <taxon>Bacillati</taxon>
        <taxon>Actinomycetota</taxon>
        <taxon>Actinomycetes</taxon>
        <taxon>Micrococcales</taxon>
        <taxon>Microbacteriaceae</taxon>
        <taxon>Agrococcus</taxon>
    </lineage>
</organism>
<sequence length="213" mass="21235">MGIGGALREAASVLWPVACAGCGASDVAVCAPCAALLTGDPVRGDVDGVPLLAAAAYEGEVRMLVAACKEHGGRAESRALGAGLALAIAQAPAAPLVRVPSSRAGLRRRGFDPVELVLRGAGLRAVPLRRVAGGGAQKERSVDERASAAQGTLALPRRDADRLAGAAVVLVDDVVTSGATMREAVRAVRAAGCDAAAIAAVARVPRRVPGALG</sequence>
<evidence type="ECO:0000259" key="2">
    <source>
        <dbReference type="Pfam" id="PF00156"/>
    </source>
</evidence>
<accession>A0A5M8QA76</accession>
<name>A0A5M8QA76_9MICO</name>
<comment type="similarity">
    <text evidence="1">Belongs to the ComF/GntX family.</text>
</comment>
<dbReference type="PANTHER" id="PTHR47505">
    <property type="entry name" value="DNA UTILIZATION PROTEIN YHGH"/>
    <property type="match status" value="1"/>
</dbReference>